<comment type="caution">
    <text evidence="8">The sequence shown here is derived from an EMBL/GenBank/DDBJ whole genome shotgun (WGS) entry which is preliminary data.</text>
</comment>
<evidence type="ECO:0000313" key="9">
    <source>
        <dbReference type="Proteomes" id="UP000321196"/>
    </source>
</evidence>
<accession>A0A5C8HSQ0</accession>
<dbReference type="PRINTS" id="PR00783">
    <property type="entry name" value="MINTRINSICP"/>
</dbReference>
<dbReference type="PROSITE" id="PS00221">
    <property type="entry name" value="MIP"/>
    <property type="match status" value="1"/>
</dbReference>
<dbReference type="PANTHER" id="PTHR45724:SF13">
    <property type="entry name" value="AQUAPORIN NIP1-1-RELATED"/>
    <property type="match status" value="1"/>
</dbReference>
<dbReference type="AlphaFoldDB" id="A0A5C8HSQ0"/>
<feature type="transmembrane region" description="Helical" evidence="7">
    <location>
        <begin position="53"/>
        <end position="71"/>
    </location>
</feature>
<sequence>MSTTKVAEPTLGSKLAAEAVGTFLLVFSIMGTGVFGAFFMVPEAAPVGGTVPIAVALGLGVALTIGVYAFGPISGGHFNPAVTLGLAAAGRFEWRNVGGYLVAQVVGGLLATTVAMAIGVFGPDGWLAAAQASGFASNGYGDHSPGGFGLVAAMIIEVVAVAIFLWVIISVTHPDRPTPFAGVAIGSTLFLLILIAIPVDNASLNPARSLATALYGGGDALMQLWVFIVFPIIGALIAGYTYRAVFDNVKR</sequence>
<protein>
    <submittedName>
        <fullName evidence="8">Aquaporin Z</fullName>
    </submittedName>
</protein>
<feature type="transmembrane region" description="Helical" evidence="7">
    <location>
        <begin position="180"/>
        <end position="200"/>
    </location>
</feature>
<dbReference type="SUPFAM" id="SSF81338">
    <property type="entry name" value="Aquaporin-like"/>
    <property type="match status" value="1"/>
</dbReference>
<dbReference type="InterPro" id="IPR023271">
    <property type="entry name" value="Aquaporin-like"/>
</dbReference>
<evidence type="ECO:0000313" key="8">
    <source>
        <dbReference type="EMBL" id="TXK06083.1"/>
    </source>
</evidence>
<feature type="transmembrane region" description="Helical" evidence="7">
    <location>
        <begin position="101"/>
        <end position="121"/>
    </location>
</feature>
<dbReference type="OrthoDB" id="9807293at2"/>
<keyword evidence="3 6" id="KW-0812">Transmembrane</keyword>
<keyword evidence="5 7" id="KW-0472">Membrane</keyword>
<dbReference type="Pfam" id="PF00230">
    <property type="entry name" value="MIP"/>
    <property type="match status" value="1"/>
</dbReference>
<keyword evidence="9" id="KW-1185">Reference proteome</keyword>
<dbReference type="InterPro" id="IPR034294">
    <property type="entry name" value="Aquaporin_transptr"/>
</dbReference>
<dbReference type="EMBL" id="VRSW01000001">
    <property type="protein sequence ID" value="TXK06083.1"/>
    <property type="molecule type" value="Genomic_DNA"/>
</dbReference>
<comment type="similarity">
    <text evidence="6">Belongs to the MIP/aquaporin (TC 1.A.8) family.</text>
</comment>
<evidence type="ECO:0000256" key="1">
    <source>
        <dbReference type="ARBA" id="ARBA00004141"/>
    </source>
</evidence>
<evidence type="ECO:0000256" key="5">
    <source>
        <dbReference type="ARBA" id="ARBA00023136"/>
    </source>
</evidence>
<dbReference type="GO" id="GO:0016020">
    <property type="term" value="C:membrane"/>
    <property type="evidence" value="ECO:0007669"/>
    <property type="project" value="UniProtKB-SubCell"/>
</dbReference>
<evidence type="ECO:0000256" key="2">
    <source>
        <dbReference type="ARBA" id="ARBA00022448"/>
    </source>
</evidence>
<dbReference type="Gene3D" id="1.20.1080.10">
    <property type="entry name" value="Glycerol uptake facilitator protein"/>
    <property type="match status" value="1"/>
</dbReference>
<proteinExistence type="inferred from homology"/>
<reference evidence="8 9" key="1">
    <citation type="submission" date="2019-08" db="EMBL/GenBank/DDBJ databases">
        <authorList>
            <person name="Dong K."/>
        </authorList>
    </citation>
    <scope>NUCLEOTIDE SEQUENCE [LARGE SCALE GENOMIC DNA]</scope>
    <source>
        <strain evidence="8 9">M4-8</strain>
    </source>
</reference>
<dbReference type="InterPro" id="IPR022357">
    <property type="entry name" value="MIP_CS"/>
</dbReference>
<keyword evidence="4 7" id="KW-1133">Transmembrane helix</keyword>
<gene>
    <name evidence="8" type="ORF">FVP60_03700</name>
</gene>
<evidence type="ECO:0000256" key="7">
    <source>
        <dbReference type="SAM" id="Phobius"/>
    </source>
</evidence>
<comment type="subcellular location">
    <subcellularLocation>
        <location evidence="1">Membrane</location>
        <topology evidence="1">Multi-pass membrane protein</topology>
    </subcellularLocation>
</comment>
<dbReference type="InterPro" id="IPR000425">
    <property type="entry name" value="MIP"/>
</dbReference>
<feature type="transmembrane region" description="Helical" evidence="7">
    <location>
        <begin position="20"/>
        <end position="41"/>
    </location>
</feature>
<dbReference type="Proteomes" id="UP000321196">
    <property type="component" value="Unassembled WGS sequence"/>
</dbReference>
<organism evidence="8 9">
    <name type="scientific">Microbacterium mitrae</name>
    <dbReference type="NCBI Taxonomy" id="664640"/>
    <lineage>
        <taxon>Bacteria</taxon>
        <taxon>Bacillati</taxon>
        <taxon>Actinomycetota</taxon>
        <taxon>Actinomycetes</taxon>
        <taxon>Micrococcales</taxon>
        <taxon>Microbacteriaceae</taxon>
        <taxon>Microbacterium</taxon>
    </lineage>
</organism>
<feature type="transmembrane region" description="Helical" evidence="7">
    <location>
        <begin position="147"/>
        <end position="168"/>
    </location>
</feature>
<dbReference type="RefSeq" id="WP_147824892.1">
    <property type="nucleotide sequence ID" value="NZ_BAAARG010000001.1"/>
</dbReference>
<evidence type="ECO:0000256" key="4">
    <source>
        <dbReference type="ARBA" id="ARBA00022989"/>
    </source>
</evidence>
<evidence type="ECO:0000256" key="6">
    <source>
        <dbReference type="RuleBase" id="RU000477"/>
    </source>
</evidence>
<dbReference type="GO" id="GO:0015267">
    <property type="term" value="F:channel activity"/>
    <property type="evidence" value="ECO:0007669"/>
    <property type="project" value="InterPro"/>
</dbReference>
<feature type="transmembrane region" description="Helical" evidence="7">
    <location>
        <begin position="220"/>
        <end position="242"/>
    </location>
</feature>
<name>A0A5C8HSQ0_9MICO</name>
<keyword evidence="2 6" id="KW-0813">Transport</keyword>
<evidence type="ECO:0000256" key="3">
    <source>
        <dbReference type="ARBA" id="ARBA00022692"/>
    </source>
</evidence>
<dbReference type="PANTHER" id="PTHR45724">
    <property type="entry name" value="AQUAPORIN NIP2-1"/>
    <property type="match status" value="1"/>
</dbReference>